<evidence type="ECO:0000313" key="1">
    <source>
        <dbReference type="EMBL" id="ETP37449.1"/>
    </source>
</evidence>
<protein>
    <submittedName>
        <fullName evidence="1">Uncharacterized protein</fullName>
    </submittedName>
</protein>
<accession>W2YU36</accession>
<comment type="caution">
    <text evidence="1">The sequence shown here is derived from an EMBL/GenBank/DDBJ whole genome shotgun (WGS) entry which is preliminary data.</text>
</comment>
<dbReference type="Proteomes" id="UP000018948">
    <property type="component" value="Unassembled WGS sequence"/>
</dbReference>
<name>W2YU36_PHYNI</name>
<sequence length="149" mass="16558">MRELAARSHFAGNSKPVNSSSADVLYVATLPVHVSSVLRRSAKALKPPRCRGFSNPLSTPRAAVLNELQESEGVLLRIRLVTGLATVCRAGHHRVPSLAVDFYAKDRKRYREHILLSLDTSKGSDNCKDLMTDLLEEKDRGSFTTIIWE</sequence>
<dbReference type="EMBL" id="ANIY01003079">
    <property type="protein sequence ID" value="ETP37449.1"/>
    <property type="molecule type" value="Genomic_DNA"/>
</dbReference>
<dbReference type="AlphaFoldDB" id="W2YU36"/>
<organism evidence="1 2">
    <name type="scientific">Phytophthora nicotianae P10297</name>
    <dbReference type="NCBI Taxonomy" id="1317064"/>
    <lineage>
        <taxon>Eukaryota</taxon>
        <taxon>Sar</taxon>
        <taxon>Stramenopiles</taxon>
        <taxon>Oomycota</taxon>
        <taxon>Peronosporomycetes</taxon>
        <taxon>Peronosporales</taxon>
        <taxon>Peronosporaceae</taxon>
        <taxon>Phytophthora</taxon>
    </lineage>
</organism>
<evidence type="ECO:0000313" key="2">
    <source>
        <dbReference type="Proteomes" id="UP000018948"/>
    </source>
</evidence>
<proteinExistence type="predicted"/>
<gene>
    <name evidence="1" type="ORF">F442_14738</name>
</gene>
<reference evidence="1 2" key="1">
    <citation type="submission" date="2013-11" db="EMBL/GenBank/DDBJ databases">
        <title>The Genome Sequence of Phytophthora parasitica P10297.</title>
        <authorList>
            <consortium name="The Broad Institute Genomics Platform"/>
            <person name="Russ C."/>
            <person name="Tyler B."/>
            <person name="Panabieres F."/>
            <person name="Shan W."/>
            <person name="Tripathy S."/>
            <person name="Grunwald N."/>
            <person name="Machado M."/>
            <person name="Johnson C.S."/>
            <person name="Walker B."/>
            <person name="Young S.K."/>
            <person name="Zeng Q."/>
            <person name="Gargeya S."/>
            <person name="Fitzgerald M."/>
            <person name="Haas B."/>
            <person name="Abouelleil A."/>
            <person name="Allen A.W."/>
            <person name="Alvarado L."/>
            <person name="Arachchi H.M."/>
            <person name="Berlin A.M."/>
            <person name="Chapman S.B."/>
            <person name="Gainer-Dewar J."/>
            <person name="Goldberg J."/>
            <person name="Griggs A."/>
            <person name="Gujja S."/>
            <person name="Hansen M."/>
            <person name="Howarth C."/>
            <person name="Imamovic A."/>
            <person name="Ireland A."/>
            <person name="Larimer J."/>
            <person name="McCowan C."/>
            <person name="Murphy C."/>
            <person name="Pearson M."/>
            <person name="Poon T.W."/>
            <person name="Priest M."/>
            <person name="Roberts A."/>
            <person name="Saif S."/>
            <person name="Shea T."/>
            <person name="Sisk P."/>
            <person name="Sykes S."/>
            <person name="Wortman J."/>
            <person name="Nusbaum C."/>
            <person name="Birren B."/>
        </authorList>
    </citation>
    <scope>NUCLEOTIDE SEQUENCE [LARGE SCALE GENOMIC DNA]</scope>
    <source>
        <strain evidence="1 2">P10297</strain>
    </source>
</reference>